<keyword evidence="4 5" id="KW-0694">RNA-binding</keyword>
<reference evidence="6 7" key="1">
    <citation type="journal article" date="2020" name="Biotechnol. Biofuels">
        <title>New insights from the biogas microbiome by comprehensive genome-resolved metagenomics of nearly 1600 species originating from multiple anaerobic digesters.</title>
        <authorList>
            <person name="Campanaro S."/>
            <person name="Treu L."/>
            <person name="Rodriguez-R L.M."/>
            <person name="Kovalovszki A."/>
            <person name="Ziels R.M."/>
            <person name="Maus I."/>
            <person name="Zhu X."/>
            <person name="Kougias P.G."/>
            <person name="Basile A."/>
            <person name="Luo G."/>
            <person name="Schluter A."/>
            <person name="Konstantinidis K.T."/>
            <person name="Angelidaki I."/>
        </authorList>
    </citation>
    <scope>NUCLEOTIDE SEQUENCE [LARGE SCALE GENOMIC DNA]</scope>
    <source>
        <strain evidence="6">AS06rmzACSIP_65</strain>
    </source>
</reference>
<dbReference type="GO" id="GO:0006412">
    <property type="term" value="P:translation"/>
    <property type="evidence" value="ECO:0007669"/>
    <property type="project" value="UniProtKB-UniRule"/>
</dbReference>
<dbReference type="EMBL" id="JAAZBX010000012">
    <property type="protein sequence ID" value="NLD25626.1"/>
    <property type="molecule type" value="Genomic_DNA"/>
</dbReference>
<comment type="similarity">
    <text evidence="1 4 5">Belongs to the bacterial ribosomal protein bL21 family.</text>
</comment>
<dbReference type="GO" id="GO:0005840">
    <property type="term" value="C:ribosome"/>
    <property type="evidence" value="ECO:0007669"/>
    <property type="project" value="UniProtKB-KW"/>
</dbReference>
<keyword evidence="3 4" id="KW-0687">Ribonucleoprotein</keyword>
<keyword evidence="2 4" id="KW-0689">Ribosomal protein</keyword>
<accession>A0A847D1F6</accession>
<dbReference type="PANTHER" id="PTHR21349">
    <property type="entry name" value="50S RIBOSOMAL PROTEIN L21"/>
    <property type="match status" value="1"/>
</dbReference>
<dbReference type="InterPro" id="IPR036164">
    <property type="entry name" value="bL21-like_sf"/>
</dbReference>
<organism evidence="6 7">
    <name type="scientific">Candidatus Dojkabacteria bacterium</name>
    <dbReference type="NCBI Taxonomy" id="2099670"/>
    <lineage>
        <taxon>Bacteria</taxon>
        <taxon>Candidatus Dojkabacteria</taxon>
    </lineage>
</organism>
<dbReference type="InterPro" id="IPR028909">
    <property type="entry name" value="bL21-like"/>
</dbReference>
<dbReference type="GO" id="GO:0019843">
    <property type="term" value="F:rRNA binding"/>
    <property type="evidence" value="ECO:0007669"/>
    <property type="project" value="UniProtKB-UniRule"/>
</dbReference>
<sequence length="135" mass="15050">MADKKVTKTKTTKTTKVSTAKKKVAVKKQVAVDEKFAVISISGAQIKVYEGKEYEVKKLEGKKGDKLEIKEVLLLSDGKDVKIGKPYVKDASVKLEISSQKKGPKVEGFTYSAKSRHRRNYGFRESITKVIVKSL</sequence>
<gene>
    <name evidence="4 6" type="primary">rplU</name>
    <name evidence="6" type="ORF">GX656_03255</name>
</gene>
<comment type="caution">
    <text evidence="6">The sequence shown here is derived from an EMBL/GenBank/DDBJ whole genome shotgun (WGS) entry which is preliminary data.</text>
</comment>
<dbReference type="SUPFAM" id="SSF141091">
    <property type="entry name" value="L21p-like"/>
    <property type="match status" value="1"/>
</dbReference>
<dbReference type="AlphaFoldDB" id="A0A847D1F6"/>
<evidence type="ECO:0000256" key="1">
    <source>
        <dbReference type="ARBA" id="ARBA00008563"/>
    </source>
</evidence>
<dbReference type="NCBIfam" id="TIGR00061">
    <property type="entry name" value="L21"/>
    <property type="match status" value="1"/>
</dbReference>
<evidence type="ECO:0000256" key="5">
    <source>
        <dbReference type="RuleBase" id="RU000562"/>
    </source>
</evidence>
<name>A0A847D1F6_9BACT</name>
<dbReference type="InterPro" id="IPR001787">
    <property type="entry name" value="Ribosomal_bL21"/>
</dbReference>
<evidence type="ECO:0000256" key="3">
    <source>
        <dbReference type="ARBA" id="ARBA00023274"/>
    </source>
</evidence>
<dbReference type="GO" id="GO:1990904">
    <property type="term" value="C:ribonucleoprotein complex"/>
    <property type="evidence" value="ECO:0007669"/>
    <property type="project" value="UniProtKB-KW"/>
</dbReference>
<evidence type="ECO:0000256" key="4">
    <source>
        <dbReference type="HAMAP-Rule" id="MF_01363"/>
    </source>
</evidence>
<comment type="subunit">
    <text evidence="4">Part of the 50S ribosomal subunit. Contacts protein L20.</text>
</comment>
<dbReference type="HAMAP" id="MF_01363">
    <property type="entry name" value="Ribosomal_bL21"/>
    <property type="match status" value="1"/>
</dbReference>
<dbReference type="Pfam" id="PF00829">
    <property type="entry name" value="Ribosomal_L21p"/>
    <property type="match status" value="1"/>
</dbReference>
<comment type="function">
    <text evidence="4 5">This protein binds to 23S rRNA in the presence of protein L20.</text>
</comment>
<dbReference type="PANTHER" id="PTHR21349:SF0">
    <property type="entry name" value="LARGE RIBOSOMAL SUBUNIT PROTEIN BL21M"/>
    <property type="match status" value="1"/>
</dbReference>
<dbReference type="Proteomes" id="UP000545876">
    <property type="component" value="Unassembled WGS sequence"/>
</dbReference>
<dbReference type="GO" id="GO:0005737">
    <property type="term" value="C:cytoplasm"/>
    <property type="evidence" value="ECO:0007669"/>
    <property type="project" value="UniProtKB-ARBA"/>
</dbReference>
<evidence type="ECO:0000313" key="7">
    <source>
        <dbReference type="Proteomes" id="UP000545876"/>
    </source>
</evidence>
<keyword evidence="4 5" id="KW-0699">rRNA-binding</keyword>
<proteinExistence type="inferred from homology"/>
<evidence type="ECO:0000256" key="2">
    <source>
        <dbReference type="ARBA" id="ARBA00022980"/>
    </source>
</evidence>
<protein>
    <recommendedName>
        <fullName evidence="4">Large ribosomal subunit protein bL21</fullName>
    </recommendedName>
</protein>
<dbReference type="GO" id="GO:0003735">
    <property type="term" value="F:structural constituent of ribosome"/>
    <property type="evidence" value="ECO:0007669"/>
    <property type="project" value="InterPro"/>
</dbReference>
<evidence type="ECO:0000313" key="6">
    <source>
        <dbReference type="EMBL" id="NLD25626.1"/>
    </source>
</evidence>